<reference evidence="2 3" key="1">
    <citation type="submission" date="2022-12" db="EMBL/GenBank/DDBJ databases">
        <title>Chromosome-level genome of Tegillarca granosa.</title>
        <authorList>
            <person name="Kim J."/>
        </authorList>
    </citation>
    <scope>NUCLEOTIDE SEQUENCE [LARGE SCALE GENOMIC DNA]</scope>
    <source>
        <strain evidence="2">Teg-2019</strain>
        <tissue evidence="2">Adductor muscle</tissue>
    </source>
</reference>
<evidence type="ECO:0000259" key="1">
    <source>
        <dbReference type="PROSITE" id="PS50010"/>
    </source>
</evidence>
<organism evidence="2 3">
    <name type="scientific">Tegillarca granosa</name>
    <name type="common">Malaysian cockle</name>
    <name type="synonym">Anadara granosa</name>
    <dbReference type="NCBI Taxonomy" id="220873"/>
    <lineage>
        <taxon>Eukaryota</taxon>
        <taxon>Metazoa</taxon>
        <taxon>Spiralia</taxon>
        <taxon>Lophotrochozoa</taxon>
        <taxon>Mollusca</taxon>
        <taxon>Bivalvia</taxon>
        <taxon>Autobranchia</taxon>
        <taxon>Pteriomorphia</taxon>
        <taxon>Arcoida</taxon>
        <taxon>Arcoidea</taxon>
        <taxon>Arcidae</taxon>
        <taxon>Tegillarca</taxon>
    </lineage>
</organism>
<keyword evidence="3" id="KW-1185">Reference proteome</keyword>
<evidence type="ECO:0000313" key="3">
    <source>
        <dbReference type="Proteomes" id="UP001217089"/>
    </source>
</evidence>
<comment type="caution">
    <text evidence="2">The sequence shown here is derived from an EMBL/GenBank/DDBJ whole genome shotgun (WGS) entry which is preliminary data.</text>
</comment>
<dbReference type="Pfam" id="PF00621">
    <property type="entry name" value="RhoGEF"/>
    <property type="match status" value="1"/>
</dbReference>
<dbReference type="PROSITE" id="PS50010">
    <property type="entry name" value="DH_2"/>
    <property type="match status" value="1"/>
</dbReference>
<gene>
    <name evidence="2" type="ORF">KUTeg_020524</name>
</gene>
<dbReference type="InterPro" id="IPR035899">
    <property type="entry name" value="DBL_dom_sf"/>
</dbReference>
<dbReference type="InterPro" id="IPR040181">
    <property type="entry name" value="PKHG5/7"/>
</dbReference>
<dbReference type="SMART" id="SM00325">
    <property type="entry name" value="RhoGEF"/>
    <property type="match status" value="1"/>
</dbReference>
<sequence length="164" mass="19297">MYAEPQEIFGNLDELCYVSYTFSKDLLSILTRNLTSQSVWNTEILVEALEGFSRLSEDGGVYHTYCLNYIKSLEYLEKLRRNDDFCEFEKWCEMDSRCNRLQLNDLLVSPMQHCTKLPLLISNIRKYTIGEDDKVQLTKAIGKVEVSLRKYHHVETSCFIFLRK</sequence>
<dbReference type="EMBL" id="JARBDR010000918">
    <property type="protein sequence ID" value="KAJ8301537.1"/>
    <property type="molecule type" value="Genomic_DNA"/>
</dbReference>
<proteinExistence type="predicted"/>
<name>A0ABQ9E893_TEGGR</name>
<dbReference type="Proteomes" id="UP001217089">
    <property type="component" value="Unassembled WGS sequence"/>
</dbReference>
<evidence type="ECO:0000313" key="2">
    <source>
        <dbReference type="EMBL" id="KAJ8301537.1"/>
    </source>
</evidence>
<dbReference type="PANTHER" id="PTHR13217:SF6">
    <property type="entry name" value="PLECKSTRIN HOMOLOGY DOMAIN-CONTAINING FAMILY G MEMBER 7"/>
    <property type="match status" value="1"/>
</dbReference>
<dbReference type="InterPro" id="IPR000219">
    <property type="entry name" value="DH_dom"/>
</dbReference>
<dbReference type="PANTHER" id="PTHR13217">
    <property type="entry name" value="PLECKSTRIN HOMOLOGY DOMAIN-CONTAINING FAMILY G MEMBER 7"/>
    <property type="match status" value="1"/>
</dbReference>
<feature type="domain" description="DH" evidence="1">
    <location>
        <begin position="1"/>
        <end position="154"/>
    </location>
</feature>
<protein>
    <recommendedName>
        <fullName evidence="1">DH domain-containing protein</fullName>
    </recommendedName>
</protein>
<dbReference type="SUPFAM" id="SSF48065">
    <property type="entry name" value="DBL homology domain (DH-domain)"/>
    <property type="match status" value="1"/>
</dbReference>
<accession>A0ABQ9E893</accession>
<dbReference type="Gene3D" id="1.20.900.10">
    <property type="entry name" value="Dbl homology (DH) domain"/>
    <property type="match status" value="1"/>
</dbReference>